<sequence length="692" mass="78535">LGEMFNFNYLVFLTFDCVDENEIVNKLATFFDQYLNIHEEDYPPYMFHSLCAGSGYGFTQTYYLDTNLRTKMFKLACKTGVSIYKLLHYLVSKISVLKYSQQEYRDALIGDYENGIIAVGYQHETICIEERLWDCMRALRNFVRNYHDKHPLPLIIKGPDATVDKLFKYKIKNDVELCWVAGLASPGKHSWDLNCVLRSPLLRDHASQDPESRSWYIIISCFTPYLTARGEIKQIYTSFRPELIETQKIQYLAPFNTSLTHYDLTNGHAGSYAVNDEGFVHALVVLNDDVLPKPDTTMSAHTHSQYINNFTRDLGVPEVWSLLSMQQMYSKTEVPKILQAGGLESLAQIDFRQKEFMSKAEVQSALVSRLQENNCDHIDSWILKASRDSGGRGISPKLSLTNNLDQIVEFIFSKTRNDDVVMQEFVPNNAKAFIKTEFVEKIEDSFIESGIDISRIAPYEKIYFAMRSFQSITGIKGYLFSVNIGNATVNAGQGAKMFYGDPITIMPIYIAGKIQKLLDEQGELILKQAIPIHAEKFARANNIAICSNNLGSTNCFMFNALFDYIPYLFVTRQDQDGIVKKFKLDCLDNPDGGLDYVYYFRSKKITIVSKPTHQEALLALEDLLKASANQELTGDEIAVDIDLANLEFNSGLGQANLLHKAVMDQAPDKKDLFLEWTEDLGAIGMAAKIKSL</sequence>
<name>A0A5C6MA11_9PLAN</name>
<protein>
    <recommendedName>
        <fullName evidence="3">ATP-grasp domain-containing protein</fullName>
    </recommendedName>
</protein>
<proteinExistence type="predicted"/>
<feature type="non-terminal residue" evidence="1">
    <location>
        <position position="1"/>
    </location>
</feature>
<evidence type="ECO:0008006" key="3">
    <source>
        <dbReference type="Google" id="ProtNLM"/>
    </source>
</evidence>
<comment type="caution">
    <text evidence="1">The sequence shown here is derived from an EMBL/GenBank/DDBJ whole genome shotgun (WGS) entry which is preliminary data.</text>
</comment>
<dbReference type="EMBL" id="SRHE01000067">
    <property type="protein sequence ID" value="TWW11147.1"/>
    <property type="molecule type" value="Genomic_DNA"/>
</dbReference>
<reference evidence="1 2" key="2">
    <citation type="submission" date="2019-08" db="EMBL/GenBank/DDBJ databases">
        <authorList>
            <person name="Henke P."/>
        </authorList>
    </citation>
    <scope>NUCLEOTIDE SEQUENCE [LARGE SCALE GENOMIC DNA]</scope>
    <source>
        <strain evidence="1">Phe10_nw2017</strain>
    </source>
</reference>
<gene>
    <name evidence="1" type="ORF">E3A20_05420</name>
</gene>
<organism evidence="1 2">
    <name type="scientific">Planctomyces bekefii</name>
    <dbReference type="NCBI Taxonomy" id="1653850"/>
    <lineage>
        <taxon>Bacteria</taxon>
        <taxon>Pseudomonadati</taxon>
        <taxon>Planctomycetota</taxon>
        <taxon>Planctomycetia</taxon>
        <taxon>Planctomycetales</taxon>
        <taxon>Planctomycetaceae</taxon>
        <taxon>Planctomyces</taxon>
    </lineage>
</organism>
<dbReference type="Proteomes" id="UP000321083">
    <property type="component" value="Unassembled WGS sequence"/>
</dbReference>
<evidence type="ECO:0000313" key="2">
    <source>
        <dbReference type="Proteomes" id="UP000321083"/>
    </source>
</evidence>
<reference evidence="1 2" key="1">
    <citation type="submission" date="2019-08" db="EMBL/GenBank/DDBJ databases">
        <title>100 year-old enigma solved: identification of Planctomyces bekefii, the type genus and species of the phylum Planctomycetes.</title>
        <authorList>
            <person name="Svetlana D.N."/>
            <person name="Overmann J."/>
        </authorList>
    </citation>
    <scope>NUCLEOTIDE SEQUENCE [LARGE SCALE GENOMIC DNA]</scope>
    <source>
        <strain evidence="1">Phe10_nw2017</strain>
    </source>
</reference>
<accession>A0A5C6MA11</accession>
<keyword evidence="2" id="KW-1185">Reference proteome</keyword>
<evidence type="ECO:0000313" key="1">
    <source>
        <dbReference type="EMBL" id="TWW11147.1"/>
    </source>
</evidence>
<dbReference type="AlphaFoldDB" id="A0A5C6MA11"/>